<dbReference type="PANTHER" id="PTHR37299">
    <property type="entry name" value="TRANSCRIPTIONAL REGULATOR-RELATED"/>
    <property type="match status" value="1"/>
</dbReference>
<evidence type="ECO:0000259" key="5">
    <source>
        <dbReference type="PROSITE" id="PS50930"/>
    </source>
</evidence>
<evidence type="ECO:0000259" key="4">
    <source>
        <dbReference type="PROSITE" id="PS50110"/>
    </source>
</evidence>
<dbReference type="Pfam" id="PF04397">
    <property type="entry name" value="LytTR"/>
    <property type="match status" value="1"/>
</dbReference>
<feature type="modified residue" description="4-aspartylphosphate" evidence="3">
    <location>
        <position position="72"/>
    </location>
</feature>
<keyword evidence="3" id="KW-0597">Phosphoprotein</keyword>
<dbReference type="GO" id="GO:0003677">
    <property type="term" value="F:DNA binding"/>
    <property type="evidence" value="ECO:0007669"/>
    <property type="project" value="InterPro"/>
</dbReference>
<dbReference type="Pfam" id="PF00072">
    <property type="entry name" value="Response_reg"/>
    <property type="match status" value="1"/>
</dbReference>
<dbReference type="EMBL" id="DVFJ01000029">
    <property type="protein sequence ID" value="HIQ72156.1"/>
    <property type="molecule type" value="Genomic_DNA"/>
</dbReference>
<dbReference type="InterPro" id="IPR011006">
    <property type="entry name" value="CheY-like_superfamily"/>
</dbReference>
<evidence type="ECO:0000313" key="7">
    <source>
        <dbReference type="Proteomes" id="UP000886887"/>
    </source>
</evidence>
<dbReference type="PANTHER" id="PTHR37299:SF1">
    <property type="entry name" value="STAGE 0 SPORULATION PROTEIN A HOMOLOG"/>
    <property type="match status" value="1"/>
</dbReference>
<comment type="function">
    <text evidence="2">May play the central regulatory role in sporulation. It may be an element of the effector pathway responsible for the activation of sporulation genes in response to nutritional stress. Spo0A may act in concert with spo0H (a sigma factor) to control the expression of some genes that are critical to the sporulation process.</text>
</comment>
<reference evidence="6" key="2">
    <citation type="journal article" date="2021" name="PeerJ">
        <title>Extensive microbial diversity within the chicken gut microbiome revealed by metagenomics and culture.</title>
        <authorList>
            <person name="Gilroy R."/>
            <person name="Ravi A."/>
            <person name="Getino M."/>
            <person name="Pursley I."/>
            <person name="Horton D.L."/>
            <person name="Alikhan N.F."/>
            <person name="Baker D."/>
            <person name="Gharbi K."/>
            <person name="Hall N."/>
            <person name="Watson M."/>
            <person name="Adriaenssens E.M."/>
            <person name="Foster-Nyarko E."/>
            <person name="Jarju S."/>
            <person name="Secka A."/>
            <person name="Antonio M."/>
            <person name="Oren A."/>
            <person name="Chaudhuri R.R."/>
            <person name="La Ragione R."/>
            <person name="Hildebrand F."/>
            <person name="Pallen M.J."/>
        </authorList>
    </citation>
    <scope>NUCLEOTIDE SEQUENCE</scope>
    <source>
        <strain evidence="6">ChiSxjej2B14-6234</strain>
    </source>
</reference>
<feature type="domain" description="HTH LytTR-type" evidence="5">
    <location>
        <begin position="165"/>
        <end position="270"/>
    </location>
</feature>
<feature type="domain" description="Response regulatory" evidence="4">
    <location>
        <begin position="21"/>
        <end position="135"/>
    </location>
</feature>
<gene>
    <name evidence="6" type="ORF">IAB73_08125</name>
</gene>
<dbReference type="AlphaFoldDB" id="A0A9D1CQQ2"/>
<dbReference type="InterPro" id="IPR001789">
    <property type="entry name" value="Sig_transdc_resp-reg_receiver"/>
</dbReference>
<dbReference type="Gene3D" id="3.40.50.2300">
    <property type="match status" value="1"/>
</dbReference>
<comment type="caution">
    <text evidence="6">The sequence shown here is derived from an EMBL/GenBank/DDBJ whole genome shotgun (WGS) entry which is preliminary data.</text>
</comment>
<proteinExistence type="predicted"/>
<dbReference type="PROSITE" id="PS50930">
    <property type="entry name" value="HTH_LYTTR"/>
    <property type="match status" value="1"/>
</dbReference>
<organism evidence="6 7">
    <name type="scientific">Candidatus Onthenecus intestinigallinarum</name>
    <dbReference type="NCBI Taxonomy" id="2840875"/>
    <lineage>
        <taxon>Bacteria</taxon>
        <taxon>Bacillati</taxon>
        <taxon>Bacillota</taxon>
        <taxon>Clostridia</taxon>
        <taxon>Eubacteriales</taxon>
        <taxon>Candidatus Onthenecus</taxon>
    </lineage>
</organism>
<dbReference type="SMART" id="SM00448">
    <property type="entry name" value="REC"/>
    <property type="match status" value="1"/>
</dbReference>
<dbReference type="SMART" id="SM00850">
    <property type="entry name" value="LytTR"/>
    <property type="match status" value="1"/>
</dbReference>
<evidence type="ECO:0000256" key="1">
    <source>
        <dbReference type="ARBA" id="ARBA00018672"/>
    </source>
</evidence>
<dbReference type="InterPro" id="IPR046947">
    <property type="entry name" value="LytR-like"/>
</dbReference>
<dbReference type="GO" id="GO:0000156">
    <property type="term" value="F:phosphorelay response regulator activity"/>
    <property type="evidence" value="ECO:0007669"/>
    <property type="project" value="InterPro"/>
</dbReference>
<dbReference type="Proteomes" id="UP000886887">
    <property type="component" value="Unassembled WGS sequence"/>
</dbReference>
<evidence type="ECO:0000256" key="2">
    <source>
        <dbReference type="ARBA" id="ARBA00024867"/>
    </source>
</evidence>
<protein>
    <recommendedName>
        <fullName evidence="1">Stage 0 sporulation protein A homolog</fullName>
    </recommendedName>
</protein>
<name>A0A9D1CQQ2_9FIRM</name>
<accession>A0A9D1CQQ2</accession>
<sequence length="270" mass="31178">MEKTERIEKTETPERAETTIPVVIADDDAGMRAVMRKMIERVEGVQLVGEAQDGRELLAQVEQKRPKLVFLDVEMPQMSGVEAARIIQDTDPSVILVFATAHDRYMADAFEVYAFDYLVKPFKLERVLKTLERARDVLLRRTQDEPVPNPTQKAVPRARATAGRLMLRHREGVNFVAMEDILVVQRENRATVLYMKGGVRFVTSESLGDIEARLDPEIFYRCHKSYIINLREIDSITPYGRWTYVVRLCGTQQDALITHERYEELERMFS</sequence>
<dbReference type="PROSITE" id="PS50110">
    <property type="entry name" value="RESPONSE_REGULATORY"/>
    <property type="match status" value="1"/>
</dbReference>
<dbReference type="Gene3D" id="2.40.50.1020">
    <property type="entry name" value="LytTr DNA-binding domain"/>
    <property type="match status" value="1"/>
</dbReference>
<evidence type="ECO:0000256" key="3">
    <source>
        <dbReference type="PROSITE-ProRule" id="PRU00169"/>
    </source>
</evidence>
<dbReference type="SUPFAM" id="SSF52172">
    <property type="entry name" value="CheY-like"/>
    <property type="match status" value="1"/>
</dbReference>
<evidence type="ECO:0000313" key="6">
    <source>
        <dbReference type="EMBL" id="HIQ72156.1"/>
    </source>
</evidence>
<reference evidence="6" key="1">
    <citation type="submission" date="2020-10" db="EMBL/GenBank/DDBJ databases">
        <authorList>
            <person name="Gilroy R."/>
        </authorList>
    </citation>
    <scope>NUCLEOTIDE SEQUENCE</scope>
    <source>
        <strain evidence="6">ChiSxjej2B14-6234</strain>
    </source>
</reference>
<dbReference type="InterPro" id="IPR007492">
    <property type="entry name" value="LytTR_DNA-bd_dom"/>
</dbReference>